<evidence type="ECO:0000256" key="5">
    <source>
        <dbReference type="ARBA" id="ARBA00023065"/>
    </source>
</evidence>
<dbReference type="EMBL" id="JADEYS010000027">
    <property type="protein sequence ID" value="MBE9399411.1"/>
    <property type="molecule type" value="Genomic_DNA"/>
</dbReference>
<protein>
    <submittedName>
        <fullName evidence="10">Two pore domain potassium channel family protein</fullName>
    </submittedName>
</protein>
<comment type="subcellular location">
    <subcellularLocation>
        <location evidence="1">Membrane</location>
        <topology evidence="1">Multi-pass membrane protein</topology>
    </subcellularLocation>
</comment>
<evidence type="ECO:0000256" key="7">
    <source>
        <dbReference type="ARBA" id="ARBA00023303"/>
    </source>
</evidence>
<dbReference type="InterPro" id="IPR013099">
    <property type="entry name" value="K_chnl_dom"/>
</dbReference>
<sequence>MEFSITFVQLFFWGVYLAAPILLMLCTLIIIVGQVVGRLEGWGRFNALYWSFITALTVGYGDIRPMSKLAKVLAIVIAFLGIMLTGIFVAITVATASSAFHQSIDPIVLKGIEERFK</sequence>
<keyword evidence="6 8" id="KW-0472">Membrane</keyword>
<dbReference type="RefSeq" id="WP_193955106.1">
    <property type="nucleotide sequence ID" value="NZ_JADEYS010000027.1"/>
</dbReference>
<keyword evidence="3 8" id="KW-0812">Transmembrane</keyword>
<dbReference type="PANTHER" id="PTHR11003">
    <property type="entry name" value="POTASSIUM CHANNEL, SUBFAMILY K"/>
    <property type="match status" value="1"/>
</dbReference>
<keyword evidence="5" id="KW-0406">Ion transport</keyword>
<reference evidence="10" key="1">
    <citation type="submission" date="2020-10" db="EMBL/GenBank/DDBJ databases">
        <title>Bacterium isolated from coastal waters sediment.</title>
        <authorList>
            <person name="Chen R.-J."/>
            <person name="Lu D.-C."/>
            <person name="Zhu K.-L."/>
            <person name="Du Z.-J."/>
        </authorList>
    </citation>
    <scope>NUCLEOTIDE SEQUENCE</scope>
    <source>
        <strain evidence="10">N1Y112</strain>
    </source>
</reference>
<organism evidence="10 11">
    <name type="scientific">Pontibacterium sinense</name>
    <dbReference type="NCBI Taxonomy" id="2781979"/>
    <lineage>
        <taxon>Bacteria</taxon>
        <taxon>Pseudomonadati</taxon>
        <taxon>Pseudomonadota</taxon>
        <taxon>Gammaproteobacteria</taxon>
        <taxon>Oceanospirillales</taxon>
        <taxon>Oceanospirillaceae</taxon>
        <taxon>Pontibacterium</taxon>
    </lineage>
</organism>
<feature type="transmembrane region" description="Helical" evidence="8">
    <location>
        <begin position="12"/>
        <end position="36"/>
    </location>
</feature>
<feature type="transmembrane region" description="Helical" evidence="8">
    <location>
        <begin position="42"/>
        <end position="60"/>
    </location>
</feature>
<dbReference type="Pfam" id="PF07885">
    <property type="entry name" value="Ion_trans_2"/>
    <property type="match status" value="1"/>
</dbReference>
<keyword evidence="11" id="KW-1185">Reference proteome</keyword>
<dbReference type="InterPro" id="IPR003280">
    <property type="entry name" value="2pore_dom_K_chnl"/>
</dbReference>
<evidence type="ECO:0000256" key="4">
    <source>
        <dbReference type="ARBA" id="ARBA00022989"/>
    </source>
</evidence>
<dbReference type="Gene3D" id="1.10.287.70">
    <property type="match status" value="1"/>
</dbReference>
<evidence type="ECO:0000313" key="11">
    <source>
        <dbReference type="Proteomes" id="UP000640333"/>
    </source>
</evidence>
<keyword evidence="2" id="KW-0813">Transport</keyword>
<keyword evidence="4 8" id="KW-1133">Transmembrane helix</keyword>
<evidence type="ECO:0000256" key="1">
    <source>
        <dbReference type="ARBA" id="ARBA00004141"/>
    </source>
</evidence>
<proteinExistence type="predicted"/>
<dbReference type="SUPFAM" id="SSF81324">
    <property type="entry name" value="Voltage-gated potassium channels"/>
    <property type="match status" value="1"/>
</dbReference>
<keyword evidence="7 10" id="KW-0407">Ion channel</keyword>
<gene>
    <name evidence="10" type="ORF">IOQ59_19285</name>
</gene>
<dbReference type="GO" id="GO:0005886">
    <property type="term" value="C:plasma membrane"/>
    <property type="evidence" value="ECO:0007669"/>
    <property type="project" value="TreeGrafter"/>
</dbReference>
<dbReference type="GO" id="GO:0015271">
    <property type="term" value="F:outward rectifier potassium channel activity"/>
    <property type="evidence" value="ECO:0007669"/>
    <property type="project" value="TreeGrafter"/>
</dbReference>
<evidence type="ECO:0000256" key="3">
    <source>
        <dbReference type="ARBA" id="ARBA00022692"/>
    </source>
</evidence>
<accession>A0A8J7FHF1</accession>
<dbReference type="GO" id="GO:0030322">
    <property type="term" value="P:stabilization of membrane potential"/>
    <property type="evidence" value="ECO:0007669"/>
    <property type="project" value="TreeGrafter"/>
</dbReference>
<evidence type="ECO:0000256" key="2">
    <source>
        <dbReference type="ARBA" id="ARBA00022448"/>
    </source>
</evidence>
<feature type="domain" description="Potassium channel" evidence="9">
    <location>
        <begin position="25"/>
        <end position="94"/>
    </location>
</feature>
<comment type="caution">
    <text evidence="10">The sequence shown here is derived from an EMBL/GenBank/DDBJ whole genome shotgun (WGS) entry which is preliminary data.</text>
</comment>
<dbReference type="Proteomes" id="UP000640333">
    <property type="component" value="Unassembled WGS sequence"/>
</dbReference>
<dbReference type="AlphaFoldDB" id="A0A8J7FHF1"/>
<dbReference type="PANTHER" id="PTHR11003:SF345">
    <property type="entry name" value="TWIK FAMILY OF POTASSIUM CHANNELS PROTEIN 18"/>
    <property type="match status" value="1"/>
</dbReference>
<evidence type="ECO:0000313" key="10">
    <source>
        <dbReference type="EMBL" id="MBE9399411.1"/>
    </source>
</evidence>
<feature type="transmembrane region" description="Helical" evidence="8">
    <location>
        <begin position="72"/>
        <end position="96"/>
    </location>
</feature>
<evidence type="ECO:0000259" key="9">
    <source>
        <dbReference type="Pfam" id="PF07885"/>
    </source>
</evidence>
<evidence type="ECO:0000256" key="6">
    <source>
        <dbReference type="ARBA" id="ARBA00023136"/>
    </source>
</evidence>
<dbReference type="GO" id="GO:0022841">
    <property type="term" value="F:potassium ion leak channel activity"/>
    <property type="evidence" value="ECO:0007669"/>
    <property type="project" value="TreeGrafter"/>
</dbReference>
<name>A0A8J7FHF1_9GAMM</name>
<evidence type="ECO:0000256" key="8">
    <source>
        <dbReference type="SAM" id="Phobius"/>
    </source>
</evidence>